<feature type="signal peptide" evidence="2">
    <location>
        <begin position="1"/>
        <end position="32"/>
    </location>
</feature>
<feature type="region of interest" description="Disordered" evidence="1">
    <location>
        <begin position="68"/>
        <end position="90"/>
    </location>
</feature>
<dbReference type="InterPro" id="IPR036034">
    <property type="entry name" value="PDZ_sf"/>
</dbReference>
<feature type="region of interest" description="Disordered" evidence="1">
    <location>
        <begin position="201"/>
        <end position="259"/>
    </location>
</feature>
<evidence type="ECO:0000256" key="1">
    <source>
        <dbReference type="SAM" id="MobiDB-lite"/>
    </source>
</evidence>
<sequence length="601" mass="63917">MGHSRALLSRPMRRLLPSISPIFFALLAACGGSPPPSAAPNVSADPAPVAPSVASVASAVPVASVLPAASASSTPPATPVASGPCTTLPRKESVTARDGSVVYVEENPAIKDEAPVDVAPRSNLCIVRPGAAPKLLLAGHPADDPSKSLVGMSELVADPGADFVYFSTPAWVTSSAAHAVSLTTGAETFLTDGTVLEVLTKGIPGPRGDVFGRRPGGEDGPQAPRGRRRAEGAPREGRSSTPEGRSERSREGQRGAVVGRRVDDVGAKGVLRSREDRAPFVACFMLKKGDATAPWGDRPLGDGTVGRREVFLVETGFAPFEGVVQIDEHRDQRRSQPIGLVPMVGVRREALARPVPVTPGSWIEPLETKRSNVGREGRAEPREEFVGKRGIVHDHAILVPVEGIVGEDEARRPFNPGNRCALARCEHIVDGPNRRPLGEEKRDLKGHRCLQEDRHARPPVPSRRLARRCRRRLWGAAAAKAPAAPVVEAPPKPAPTGAVTRLEVEDVVHAGPGYFLRTLETEPVLDHNTFRGFKLVTLPTTDRWKAIDLRNGDVVTKINGASIAMPDDAQAVFEKLPAGKSIVVEGERAGKPFTTTIPIVD</sequence>
<feature type="compositionally biased region" description="Basic and acidic residues" evidence="1">
    <location>
        <begin position="229"/>
        <end position="253"/>
    </location>
</feature>
<gene>
    <name evidence="3" type="ORF">OUZ56_033118</name>
</gene>
<proteinExistence type="predicted"/>
<feature type="compositionally biased region" description="Low complexity" evidence="1">
    <location>
        <begin position="68"/>
        <end position="82"/>
    </location>
</feature>
<dbReference type="EMBL" id="JAOYFB010000044">
    <property type="protein sequence ID" value="KAK4045494.1"/>
    <property type="molecule type" value="Genomic_DNA"/>
</dbReference>
<accession>A0ABR0BA88</accession>
<evidence type="ECO:0000256" key="2">
    <source>
        <dbReference type="SAM" id="SignalP"/>
    </source>
</evidence>
<name>A0ABR0BA88_9CRUS</name>
<dbReference type="Gene3D" id="2.30.42.10">
    <property type="match status" value="1"/>
</dbReference>
<comment type="caution">
    <text evidence="3">The sequence shown here is derived from an EMBL/GenBank/DDBJ whole genome shotgun (WGS) entry which is preliminary data.</text>
</comment>
<organism evidence="3 4">
    <name type="scientific">Daphnia magna</name>
    <dbReference type="NCBI Taxonomy" id="35525"/>
    <lineage>
        <taxon>Eukaryota</taxon>
        <taxon>Metazoa</taxon>
        <taxon>Ecdysozoa</taxon>
        <taxon>Arthropoda</taxon>
        <taxon>Crustacea</taxon>
        <taxon>Branchiopoda</taxon>
        <taxon>Diplostraca</taxon>
        <taxon>Cladocera</taxon>
        <taxon>Anomopoda</taxon>
        <taxon>Daphniidae</taxon>
        <taxon>Daphnia</taxon>
    </lineage>
</organism>
<evidence type="ECO:0000313" key="3">
    <source>
        <dbReference type="EMBL" id="KAK4045494.1"/>
    </source>
</evidence>
<dbReference type="Proteomes" id="UP001234178">
    <property type="component" value="Unassembled WGS sequence"/>
</dbReference>
<evidence type="ECO:0008006" key="5">
    <source>
        <dbReference type="Google" id="ProtNLM"/>
    </source>
</evidence>
<keyword evidence="2" id="KW-0732">Signal</keyword>
<evidence type="ECO:0000313" key="4">
    <source>
        <dbReference type="Proteomes" id="UP001234178"/>
    </source>
</evidence>
<dbReference type="SUPFAM" id="SSF50156">
    <property type="entry name" value="PDZ domain-like"/>
    <property type="match status" value="1"/>
</dbReference>
<reference evidence="3 4" key="1">
    <citation type="journal article" date="2023" name="Nucleic Acids Res.">
        <title>The hologenome of Daphnia magna reveals possible DNA methylation and microbiome-mediated evolution of the host genome.</title>
        <authorList>
            <person name="Chaturvedi A."/>
            <person name="Li X."/>
            <person name="Dhandapani V."/>
            <person name="Marshall H."/>
            <person name="Kissane S."/>
            <person name="Cuenca-Cambronero M."/>
            <person name="Asole G."/>
            <person name="Calvet F."/>
            <person name="Ruiz-Romero M."/>
            <person name="Marangio P."/>
            <person name="Guigo R."/>
            <person name="Rago D."/>
            <person name="Mirbahai L."/>
            <person name="Eastwood N."/>
            <person name="Colbourne J.K."/>
            <person name="Zhou J."/>
            <person name="Mallon E."/>
            <person name="Orsini L."/>
        </authorList>
    </citation>
    <scope>NUCLEOTIDE SEQUENCE [LARGE SCALE GENOMIC DNA]</scope>
    <source>
        <strain evidence="3">LRV0_1</strain>
    </source>
</reference>
<keyword evidence="4" id="KW-1185">Reference proteome</keyword>
<dbReference type="PROSITE" id="PS51257">
    <property type="entry name" value="PROKAR_LIPOPROTEIN"/>
    <property type="match status" value="1"/>
</dbReference>
<protein>
    <recommendedName>
        <fullName evidence="5">PDZ domain-containing protein</fullName>
    </recommendedName>
</protein>
<feature type="chain" id="PRO_5045673650" description="PDZ domain-containing protein" evidence="2">
    <location>
        <begin position="33"/>
        <end position="601"/>
    </location>
</feature>